<proteinExistence type="predicted"/>
<accession>A0A0N4Z075</accession>
<evidence type="ECO:0000313" key="3">
    <source>
        <dbReference type="WBParaSite" id="PTRK_0000010700.1"/>
    </source>
</evidence>
<protein>
    <submittedName>
        <fullName evidence="3">Anaphase-promoting complex subunit 1</fullName>
    </submittedName>
</protein>
<keyword evidence="2" id="KW-1185">Reference proteome</keyword>
<dbReference type="WBParaSite" id="PTRK_0000010700.1">
    <property type="protein sequence ID" value="PTRK_0000010700.1"/>
    <property type="gene ID" value="PTRK_0000010700"/>
</dbReference>
<evidence type="ECO:0000256" key="1">
    <source>
        <dbReference type="SAM" id="MobiDB-lite"/>
    </source>
</evidence>
<reference evidence="3" key="1">
    <citation type="submission" date="2017-02" db="UniProtKB">
        <authorList>
            <consortium name="WormBaseParasite"/>
        </authorList>
    </citation>
    <scope>IDENTIFICATION</scope>
</reference>
<feature type="region of interest" description="Disordered" evidence="1">
    <location>
        <begin position="200"/>
        <end position="247"/>
    </location>
</feature>
<sequence length="469" mass="54169">MNSSNNPQYVEVKKQLRNNDLEENQNNNIINSTLKPFPYTKDSKEKQSEVFRFSPFIQSRESKEFEFSSLDDSVFINESDNISPDSIFLPYNERNLKRYEACLGHILKRINSDEFIKPNIYYTDKRSYSVFTGEKFHDQRCTHVEGRMLNDIIHRYDLFVENWQVSKLSSLRKQYQDASIEVDWNSSLENYNISISVFSSTGRSDSESSSGFSENNSNERNLDTSETSSDISNESSENYSSDDDSSSEEETLSAIVKRACNHSMNIVGSVKSFTNEMLSFPSDQSKVFYQIKEAFIDWRLTYDDHSGIVIPWDKIRTLSEQESYNTQVCWYRKNICLLFNGNSFNVEVFTAGKNTSMSEYSKNGHITSSSLPQVPVNEGWVLIQPDSLAYMKASSIRKKYGSLQFISISPCTKEDSLKFMPNNFLTNLSTFIHKSEVMLSVMISEEYVNYYKLDLDDRNVVESLKFTVV</sequence>
<dbReference type="AlphaFoldDB" id="A0A0N4Z075"/>
<dbReference type="Proteomes" id="UP000038045">
    <property type="component" value="Unplaced"/>
</dbReference>
<organism evidence="2 3">
    <name type="scientific">Parastrongyloides trichosuri</name>
    <name type="common">Possum-specific nematode worm</name>
    <dbReference type="NCBI Taxonomy" id="131310"/>
    <lineage>
        <taxon>Eukaryota</taxon>
        <taxon>Metazoa</taxon>
        <taxon>Ecdysozoa</taxon>
        <taxon>Nematoda</taxon>
        <taxon>Chromadorea</taxon>
        <taxon>Rhabditida</taxon>
        <taxon>Tylenchina</taxon>
        <taxon>Panagrolaimomorpha</taxon>
        <taxon>Strongyloidoidea</taxon>
        <taxon>Strongyloididae</taxon>
        <taxon>Parastrongyloides</taxon>
    </lineage>
</organism>
<evidence type="ECO:0000313" key="2">
    <source>
        <dbReference type="Proteomes" id="UP000038045"/>
    </source>
</evidence>
<feature type="compositionally biased region" description="Low complexity" evidence="1">
    <location>
        <begin position="200"/>
        <end position="239"/>
    </location>
</feature>
<name>A0A0N4Z075_PARTI</name>